<accession>A0ABT3VMU0</accession>
<evidence type="ECO:0000256" key="2">
    <source>
        <dbReference type="ARBA" id="ARBA00023125"/>
    </source>
</evidence>
<dbReference type="PROSITE" id="PS50932">
    <property type="entry name" value="HTH_LACI_2"/>
    <property type="match status" value="1"/>
</dbReference>
<dbReference type="Pfam" id="PF13377">
    <property type="entry name" value="Peripla_BP_3"/>
    <property type="match status" value="1"/>
</dbReference>
<dbReference type="PANTHER" id="PTHR30146">
    <property type="entry name" value="LACI-RELATED TRANSCRIPTIONAL REPRESSOR"/>
    <property type="match status" value="1"/>
</dbReference>
<keyword evidence="3" id="KW-0804">Transcription</keyword>
<comment type="caution">
    <text evidence="5">The sequence shown here is derived from an EMBL/GenBank/DDBJ whole genome shotgun (WGS) entry which is preliminary data.</text>
</comment>
<proteinExistence type="predicted"/>
<dbReference type="InterPro" id="IPR046335">
    <property type="entry name" value="LacI/GalR-like_sensor"/>
</dbReference>
<dbReference type="GO" id="GO:0003677">
    <property type="term" value="F:DNA binding"/>
    <property type="evidence" value="ECO:0007669"/>
    <property type="project" value="UniProtKB-KW"/>
</dbReference>
<name>A0ABT3VMU0_9BURK</name>
<dbReference type="Gene3D" id="3.40.50.2300">
    <property type="match status" value="2"/>
</dbReference>
<dbReference type="Gene3D" id="1.10.260.40">
    <property type="entry name" value="lambda repressor-like DNA-binding domains"/>
    <property type="match status" value="1"/>
</dbReference>
<gene>
    <name evidence="5" type="ORF">OSH09_09605</name>
</gene>
<dbReference type="SMART" id="SM00354">
    <property type="entry name" value="HTH_LACI"/>
    <property type="match status" value="1"/>
</dbReference>
<dbReference type="InterPro" id="IPR028082">
    <property type="entry name" value="Peripla_BP_I"/>
</dbReference>
<dbReference type="Pfam" id="PF00356">
    <property type="entry name" value="LacI"/>
    <property type="match status" value="1"/>
</dbReference>
<dbReference type="SUPFAM" id="SSF47413">
    <property type="entry name" value="lambda repressor-like DNA-binding domains"/>
    <property type="match status" value="1"/>
</dbReference>
<keyword evidence="2 5" id="KW-0238">DNA-binding</keyword>
<reference evidence="5 6" key="1">
    <citation type="submission" date="2022-11" db="EMBL/GenBank/DDBJ databases">
        <title>Biodiversity and phylogenetic relationships of bacteria.</title>
        <authorList>
            <person name="Machado R.A.R."/>
            <person name="Bhat A."/>
            <person name="Loulou A."/>
            <person name="Kallel S."/>
        </authorList>
    </citation>
    <scope>NUCLEOTIDE SEQUENCE [LARGE SCALE GENOMIC DNA]</scope>
    <source>
        <strain evidence="5 6">DSM 13975</strain>
    </source>
</reference>
<keyword evidence="6" id="KW-1185">Reference proteome</keyword>
<protein>
    <submittedName>
        <fullName evidence="5">LacI family DNA-binding transcriptional regulator</fullName>
    </submittedName>
</protein>
<dbReference type="Proteomes" id="UP001209916">
    <property type="component" value="Unassembled WGS sequence"/>
</dbReference>
<evidence type="ECO:0000256" key="3">
    <source>
        <dbReference type="ARBA" id="ARBA00023163"/>
    </source>
</evidence>
<dbReference type="EMBL" id="JAPKNA010000002">
    <property type="protein sequence ID" value="MCX5464442.1"/>
    <property type="molecule type" value="Genomic_DNA"/>
</dbReference>
<dbReference type="CDD" id="cd01392">
    <property type="entry name" value="HTH_LacI"/>
    <property type="match status" value="1"/>
</dbReference>
<sequence length="362" mass="38742">MVSMKDVAKAAGVSQPAVSYAYSGSSKISPAVREHIFEVAQSLGYPGPNLRAGSLRSGRVGAIGLIVMDQLSYACADPWAMALLQGISSVNELSNVALTLFPMNNQRLIADGGSASNLAVRGLVDGLIISTLPEDHPTVRSIVQQKIPLVVVDSPRLPHAHYVGIDDRSAAKEQVKHLLALGHRRLGIMVERLRPDGHRGLVDQKRFEQSNEMIARERLAGYIDAAQEAGIEFKDLQIVEAGGFDSVSGQGAAETLLLKQDVTGIIASSDVMALACLTVAKKLGIRVPEDISIIGFDDIPEAARQDLTTIRQPLVEKGVCAAKFLIEMLDDPHGSADQPPKCKIFPTRLIVRNSTAAPPHTA</sequence>
<dbReference type="InterPro" id="IPR000843">
    <property type="entry name" value="HTH_LacI"/>
</dbReference>
<dbReference type="RefSeq" id="WP_266120851.1">
    <property type="nucleotide sequence ID" value="NZ_JAPKNA010000002.1"/>
</dbReference>
<evidence type="ECO:0000313" key="6">
    <source>
        <dbReference type="Proteomes" id="UP001209916"/>
    </source>
</evidence>
<feature type="domain" description="HTH lacI-type" evidence="4">
    <location>
        <begin position="2"/>
        <end position="57"/>
    </location>
</feature>
<evidence type="ECO:0000259" key="4">
    <source>
        <dbReference type="PROSITE" id="PS50932"/>
    </source>
</evidence>
<dbReference type="PANTHER" id="PTHR30146:SF138">
    <property type="entry name" value="TRANSCRIPTIONAL REGULATORY PROTEIN"/>
    <property type="match status" value="1"/>
</dbReference>
<dbReference type="CDD" id="cd06279">
    <property type="entry name" value="PBP1_LacI-like"/>
    <property type="match status" value="1"/>
</dbReference>
<evidence type="ECO:0000256" key="1">
    <source>
        <dbReference type="ARBA" id="ARBA00023015"/>
    </source>
</evidence>
<organism evidence="5 6">
    <name type="scientific">Alcaligenes parafaecalis</name>
    <dbReference type="NCBI Taxonomy" id="171260"/>
    <lineage>
        <taxon>Bacteria</taxon>
        <taxon>Pseudomonadati</taxon>
        <taxon>Pseudomonadota</taxon>
        <taxon>Betaproteobacteria</taxon>
        <taxon>Burkholderiales</taxon>
        <taxon>Alcaligenaceae</taxon>
        <taxon>Alcaligenes</taxon>
    </lineage>
</organism>
<evidence type="ECO:0000313" key="5">
    <source>
        <dbReference type="EMBL" id="MCX5464442.1"/>
    </source>
</evidence>
<keyword evidence="1" id="KW-0805">Transcription regulation</keyword>
<dbReference type="SUPFAM" id="SSF53822">
    <property type="entry name" value="Periplasmic binding protein-like I"/>
    <property type="match status" value="1"/>
</dbReference>
<dbReference type="InterPro" id="IPR010982">
    <property type="entry name" value="Lambda_DNA-bd_dom_sf"/>
</dbReference>